<evidence type="ECO:0000313" key="3">
    <source>
        <dbReference type="Proteomes" id="UP000184330"/>
    </source>
</evidence>
<organism evidence="2 3">
    <name type="scientific">Phialocephala subalpina</name>
    <dbReference type="NCBI Taxonomy" id="576137"/>
    <lineage>
        <taxon>Eukaryota</taxon>
        <taxon>Fungi</taxon>
        <taxon>Dikarya</taxon>
        <taxon>Ascomycota</taxon>
        <taxon>Pezizomycotina</taxon>
        <taxon>Leotiomycetes</taxon>
        <taxon>Helotiales</taxon>
        <taxon>Mollisiaceae</taxon>
        <taxon>Phialocephala</taxon>
        <taxon>Phialocephala fortinii species complex</taxon>
    </lineage>
</organism>
<dbReference type="EMBL" id="FJOG01000068">
    <property type="protein sequence ID" value="CZR69276.1"/>
    <property type="molecule type" value="Genomic_DNA"/>
</dbReference>
<reference evidence="2 3" key="1">
    <citation type="submission" date="2016-03" db="EMBL/GenBank/DDBJ databases">
        <authorList>
            <person name="Ploux O."/>
        </authorList>
    </citation>
    <scope>NUCLEOTIDE SEQUENCE [LARGE SCALE GENOMIC DNA]</scope>
    <source>
        <strain evidence="2 3">UAMH 11012</strain>
    </source>
</reference>
<evidence type="ECO:0000256" key="1">
    <source>
        <dbReference type="SAM" id="MobiDB-lite"/>
    </source>
</evidence>
<dbReference type="Proteomes" id="UP000184330">
    <property type="component" value="Unassembled WGS sequence"/>
</dbReference>
<gene>
    <name evidence="2" type="ORF">PAC_19176</name>
</gene>
<feature type="region of interest" description="Disordered" evidence="1">
    <location>
        <begin position="1"/>
        <end position="60"/>
    </location>
</feature>
<keyword evidence="3" id="KW-1185">Reference proteome</keyword>
<feature type="compositionally biased region" description="Polar residues" evidence="1">
    <location>
        <begin position="51"/>
        <end position="60"/>
    </location>
</feature>
<protein>
    <submittedName>
        <fullName evidence="2">Uncharacterized protein</fullName>
    </submittedName>
</protein>
<proteinExistence type="predicted"/>
<dbReference type="AlphaFoldDB" id="A0A1L7XW79"/>
<evidence type="ECO:0000313" key="2">
    <source>
        <dbReference type="EMBL" id="CZR69276.1"/>
    </source>
</evidence>
<accession>A0A1L7XW79</accession>
<name>A0A1L7XW79_9HELO</name>
<sequence length="111" mass="12108">MLCMLGKMSRRRRRPPVPAASNLKPTPKPVTQRRPAHLASPPLPGTFNAGRPSTSSRRTATKSVVQLLPLPSVTRGLNLVQWATILSASTDCVNSIHEEVIDSKLPTCECR</sequence>